<dbReference type="AlphaFoldDB" id="E8N967"/>
<name>E8N967_MICTS</name>
<dbReference type="EMBL" id="AP012052">
    <property type="protein sequence ID" value="BAJ74503.1"/>
    <property type="molecule type" value="Genomic_DNA"/>
</dbReference>
<keyword evidence="1" id="KW-1133">Transmembrane helix</keyword>
<reference key="2">
    <citation type="submission" date="2011-02" db="EMBL/GenBank/DDBJ databases">
        <title>Genome sequence of Microbacterium testaceum StLB037.</title>
        <authorList>
            <person name="Morohoshi T."/>
            <person name="Wang W.Z."/>
            <person name="Someya N."/>
            <person name="Ikeda T."/>
        </authorList>
    </citation>
    <scope>NUCLEOTIDE SEQUENCE</scope>
    <source>
        <strain>StLB037</strain>
    </source>
</reference>
<dbReference type="RefSeq" id="WP_013584628.1">
    <property type="nucleotide sequence ID" value="NC_015125.1"/>
</dbReference>
<dbReference type="Proteomes" id="UP000008975">
    <property type="component" value="Chromosome"/>
</dbReference>
<keyword evidence="1" id="KW-0472">Membrane</keyword>
<sequence>MTDLTPYVRIVQRAERASQLSDPAKAREEIANLLEELRALGPPEDPRARERIWTQFQAAENRVSTPTPPPRRPTAREALHQRVARMRRITWGKLALDAVRGYARAFAFRGSDHRARFWPFVLVGLPLGILIIGAVSRIPAPSAVVAATVVALGGWWVLSLTAALWRRLDDAGTPTSLAIGAMLLPAALWFDAFVISFFLPPQPLAGMWPVAAPLLIATTVLCAASTVTNVVVACCLPAGRIRRWNHGGGMLVLAALSPVVVPALCFVVFFAAVLRVFTMGGTPRTTRVASSRRRVSGRLAADGTWRSGRKVTVRSHERRLTGTRSSTADEALSLSAWGGAGLAARMLGAPAVIWDIALIPRTRPTPMTNVTPTT</sequence>
<dbReference type="STRING" id="979556.MTES_1539"/>
<proteinExistence type="predicted"/>
<dbReference type="KEGG" id="mts:MTES_1539"/>
<evidence type="ECO:0000313" key="3">
    <source>
        <dbReference type="Proteomes" id="UP000008975"/>
    </source>
</evidence>
<feature type="transmembrane region" description="Helical" evidence="1">
    <location>
        <begin position="144"/>
        <end position="165"/>
    </location>
</feature>
<accession>E8N967</accession>
<dbReference type="HOGENOM" id="CLU_739285_0_0_11"/>
<evidence type="ECO:0000313" key="2">
    <source>
        <dbReference type="EMBL" id="BAJ74503.1"/>
    </source>
</evidence>
<keyword evidence="1" id="KW-0812">Transmembrane</keyword>
<reference evidence="2 3" key="1">
    <citation type="journal article" date="2011" name="J. Bacteriol.">
        <title>Genome sequence of Microbacterium testaceum StLB037, an N-acylhomoserine lactone-degrading bacterium isolated from potato leaves.</title>
        <authorList>
            <person name="Morohoshi T."/>
            <person name="Wang W.-Z."/>
            <person name="Someya N."/>
            <person name="Ikeda T."/>
        </authorList>
    </citation>
    <scope>NUCLEOTIDE SEQUENCE [LARGE SCALE GENOMIC DNA]</scope>
    <source>
        <strain evidence="2 3">StLB037</strain>
    </source>
</reference>
<feature type="transmembrane region" description="Helical" evidence="1">
    <location>
        <begin position="117"/>
        <end position="138"/>
    </location>
</feature>
<feature type="transmembrane region" description="Helical" evidence="1">
    <location>
        <begin position="251"/>
        <end position="277"/>
    </location>
</feature>
<feature type="transmembrane region" description="Helical" evidence="1">
    <location>
        <begin position="211"/>
        <end position="239"/>
    </location>
</feature>
<organism evidence="2 3">
    <name type="scientific">Microbacterium testaceum (strain StLB037)</name>
    <dbReference type="NCBI Taxonomy" id="979556"/>
    <lineage>
        <taxon>Bacteria</taxon>
        <taxon>Bacillati</taxon>
        <taxon>Actinomycetota</taxon>
        <taxon>Actinomycetes</taxon>
        <taxon>Micrococcales</taxon>
        <taxon>Microbacteriaceae</taxon>
        <taxon>Microbacterium</taxon>
    </lineage>
</organism>
<evidence type="ECO:0000256" key="1">
    <source>
        <dbReference type="SAM" id="Phobius"/>
    </source>
</evidence>
<gene>
    <name evidence="2" type="ordered locus">MTES_1539</name>
</gene>
<feature type="transmembrane region" description="Helical" evidence="1">
    <location>
        <begin position="177"/>
        <end position="199"/>
    </location>
</feature>
<protein>
    <submittedName>
        <fullName evidence="2">Uncharacterized protein conserved in bacteria</fullName>
    </submittedName>
</protein>